<feature type="domain" description="SLH" evidence="5">
    <location>
        <begin position="2618"/>
        <end position="2681"/>
    </location>
</feature>
<dbReference type="SMART" id="SM00060">
    <property type="entry name" value="FN3"/>
    <property type="match status" value="1"/>
</dbReference>
<feature type="region of interest" description="Disordered" evidence="2">
    <location>
        <begin position="2355"/>
        <end position="2396"/>
    </location>
</feature>
<dbReference type="InterPro" id="IPR029062">
    <property type="entry name" value="Class_I_gatase-like"/>
</dbReference>
<dbReference type="InterPro" id="IPR006179">
    <property type="entry name" value="5_nucleotidase/apyrase"/>
</dbReference>
<feature type="compositionally biased region" description="Low complexity" evidence="2">
    <location>
        <begin position="2359"/>
        <end position="2386"/>
    </location>
</feature>
<dbReference type="InterPro" id="IPR008334">
    <property type="entry name" value="5'-Nucleotdase_C"/>
</dbReference>
<dbReference type="Pfam" id="PF00149">
    <property type="entry name" value="Metallophos"/>
    <property type="match status" value="1"/>
</dbReference>
<dbReference type="PROSITE" id="PS51841">
    <property type="entry name" value="LTD"/>
    <property type="match status" value="1"/>
</dbReference>
<feature type="domain" description="SLH" evidence="5">
    <location>
        <begin position="2682"/>
        <end position="2742"/>
    </location>
</feature>
<feature type="domain" description="SLH" evidence="5">
    <location>
        <begin position="2747"/>
        <end position="2808"/>
    </location>
</feature>
<dbReference type="InterPro" id="IPR004843">
    <property type="entry name" value="Calcineurin-like_PHP"/>
</dbReference>
<dbReference type="Pfam" id="PF00041">
    <property type="entry name" value="fn3"/>
    <property type="match status" value="1"/>
</dbReference>
<dbReference type="Gene3D" id="3.90.780.10">
    <property type="entry name" value="5'-Nucleotidase, C-terminal domain"/>
    <property type="match status" value="1"/>
</dbReference>
<dbReference type="SUPFAM" id="SSF52317">
    <property type="entry name" value="Class I glutamine amidotransferase-like"/>
    <property type="match status" value="1"/>
</dbReference>
<dbReference type="InterPro" id="IPR001119">
    <property type="entry name" value="SLH_dom"/>
</dbReference>
<keyword evidence="1 3" id="KW-0732">Signal</keyword>
<dbReference type="GO" id="GO:0046872">
    <property type="term" value="F:metal ion binding"/>
    <property type="evidence" value="ECO:0007669"/>
    <property type="project" value="InterPro"/>
</dbReference>
<dbReference type="PANTHER" id="PTHR11575">
    <property type="entry name" value="5'-NUCLEOTIDASE-RELATED"/>
    <property type="match status" value="1"/>
</dbReference>
<dbReference type="GO" id="GO:0030288">
    <property type="term" value="C:outer membrane-bounded periplasmic space"/>
    <property type="evidence" value="ECO:0007669"/>
    <property type="project" value="TreeGrafter"/>
</dbReference>
<dbReference type="PROSITE" id="PS50853">
    <property type="entry name" value="FN3"/>
    <property type="match status" value="1"/>
</dbReference>
<evidence type="ECO:0000256" key="1">
    <source>
        <dbReference type="ARBA" id="ARBA00022729"/>
    </source>
</evidence>
<dbReference type="PROSITE" id="PS00786">
    <property type="entry name" value="5_NUCLEOTIDASE_2"/>
    <property type="match status" value="1"/>
</dbReference>
<sequence>MLNWLVRKKKWTSLALAVLMLLGSLLPQSVLPTVKAAAAHVVINQIYGAGGNSGASYKNDFIELYNPTGIEVDLNGWSVQYASSAGTTWAVTNLTKKIPAYGYYLVSEAGGTNGTALPSPDDSGTIPMAANNGKVVLVSSTDAITGGALPADYSASHIIDYVGYGTATAFEGTGPTPAPDTLNSVQRKGYGQDTNYNNNDFTKVAVNPRNTSSPIAIPDLSSDPIPQNILFTNQSGTGAVTGYAGTVTGSTYISLYTTNPSLGGTVVKAVYAGSDGDFTLSFPNPQNNTTVYVTSTETGKEESNGVTIVAATASAVVNTNAIGFLIDGSGKGSITGSAGAAAANARVYFYKSADTSVGNRFLSSTDGKDYVRSDGNGAFAFNMDNATSDVYISQVSTSANGEKLEGNAEKVTKADTSVITPISSLHTNDSNGKSDKIGQIFTIKGVVTVDNNVVGSNSFYVQDATGGINVFGAMPGGVTVAKGDLITVTGAVAFYNGLTEIVPSNVVKSGTAAMPPAVDTTIADLNVFARAELLEGKLAKITGKITNIPAASGGGYNITFADEAGKTTTLRVMTVTEIDVVTFLQKDHTYTVTGILSQYDSSSPYTSGYQIFPRNAADIQEIKLVILNHDAMTQAYTSTDIKFKATAQNADSVIVHYRATGGSTFLPLPMTTTDQMAYSAVLTAANVPAGSSFEYYIEAKTGTDTKQAGSPSAPYSVQVVADTFAPKFYGELPINGIMTEDIRPNISVQFDEPSGLDISTLKVLLDGNDVTGQVTPSADNLQLQLNADLAVTDHTISISVKDLKGNAATYSWTFKIIPVFTGGNHYRGTTHNHTNISHDGAGSPEAALQAAKKYKYDYFAFTDHSHDIDAAQVGQDTVDHKGQPERTGGSDWALTKQLANQYTKNNEFVVFPAFEMTATTWGHSNVFGTNNFIDRKQNSGQYQDLNKYYAWVMTYDDVVAQFNHPDMSANAFNNFMPYDANVDKLFTMLEVGNGSGHYAYYNAEKKFYSALDLGWHVTPTFGEDNHDGTWGQTMRRTVIVSSDLSQESLLHSMRNRRVYMTEDPNFTLDVLANGQYMGATVKGKTLNFSISGKDDVTEVNTLPEYNYLPSNYKSDDRVAKVELLTNGGKVVDSYSPMTTSFTWNPTYTVPGGQQWFVVKVTQKDGEQIYSAPIWSEVASTDVKISGVNVAGDSLTATIPAVLQAGISNLGTQDVANLNVRFYYDVADADHLIGQTVVPSIVSKGTATASVTWNNPVSGNHTLIAVIDGPIGDSTGDNTFSIPVVIKNPLGIKIMLDASHQNENTTKDTGTYKDSLKAITKQLQQEGYTVVENTSSLATPSTLAGVNVLVLTYPTISLTDDENTAVDTFIKGGGSLLLTGKSNNSANPAKNNDLLTKIGSSIQINNDGIFDLSADGNFWSTPATSPFAVRLHPGLVRNYMTDRVLTVEYYSGASLEKAGHQPLVDTDTITVLAKGNETTYQNNITAGGYIYDNVSDNTGGSAIPAIASEQLGNGRIVVSGMNFFNDKQMDEAFNPKGNNELALNIINWLAHRDTVVSSIDAARTKEDGTSVVVEGTVTTAAGVFFDAFYIQDETGGIMAYKEAPEGSLKLGDKVRVYGQMKTFENNKELDFGSFELDVIKTGQSDPIQPKQLTTGQASSESNQGFLVKVKGTIISKPDENSFVVNDGSGPILIFTDGYIANQSGPVPDLKIGDTLEATGMAGKYSEGIRIRVRNTKELIGNPSTGNGNIKVQILGVNDLHGNIDSKFNEKDSGINRDLDGDGKKDKDLGGMQFLATHIKAKRESNPNTLVVHSGDMVGASPPLSALFYDEPTIKVLNEIRFDVGAVGNHEFDDGTNELIRLAHGGVNPGGKEYEGMNFPILGANVRYKANNKHVFDPYVVKEIGGAKIGFIGVVTEETPSIVIPTGIQDLKFTNAVEEVNAAVKELKAQGVRAIVVLAHMSADLNANGQLVGEAVNLANGIDDEVDAIFAAHNHKEVKGTVNNKLVISAWEYSKALMDVDLEISRETGDVVSKSAEILYNLRTVDADAKVQSIIDEYKALAGPKLQEVVGQNLNEMTKDYPGKGIGKNSDFALGNMIADAMKAEMKADFAMMNGGGVRDNLNVGEITWEELFKIQPFNNTLMKVEVTGAEMKGIVEAQLGTGSTFGPDSHVGGFRYSWAQVGSTRKVIAITLPDGTPLDPSKMYSLVVNSFMYTSNDARYIQMHTLGKNPVQGPEDLPATVNFVKNHVGPINYVSEGRIREIAAPDAVLPVWPSGKSLTEAGRTTNSIALAWTQATDNVAVTGYKVYNGSNLVTTVTGSTYSFTVGGLTPRTNYVFKVEAIDAAGNATIDGPSLEVNTLATSNSGHGSSPSPGAGTGTGSPSQAGTADPVSTPNGVVLKPNEAELKKEIAADGKTVTKFIVNPESFANTLKLSSGNDTVKTIIINMSNVQGTVKVELPFNALKEAAGDAKNTIIRVETENKSYNLPLSIINAGALATALGTSADKINITVTIEAVTGAEAQQINTAASQPGMKLLSDGVSFTITAEANGKTTEVNDFGTTYVVRTITINEPINSNEATAVVFDPATKEMTFVPAVFEKADGKTVVQIKRNSNSTYTVVKLEKTFADLKGHWSQKDVELLASKLVVKGQTDTQFGPDSDITRAEFAALLVRALGLKVDGSAKASIKDIKDGEWYVGVLGTAMKASLMEGFEDGTFRPNAKITREQMAVMISRAMAAAGKVGDSKKTDVTAKFADGTQIHDWATDAVAKNTAAGIIQGTSENKFMPAQFATRAEATVMLKRLLEFTEFINK</sequence>
<dbReference type="InterPro" id="IPR001322">
    <property type="entry name" value="Lamin_tail_dom"/>
</dbReference>
<evidence type="ECO:0000313" key="7">
    <source>
        <dbReference type="EMBL" id="NOU92450.1"/>
    </source>
</evidence>
<dbReference type="Proteomes" id="UP000641588">
    <property type="component" value="Unassembled WGS sequence"/>
</dbReference>
<dbReference type="Pfam" id="PF00932">
    <property type="entry name" value="LTD"/>
    <property type="match status" value="1"/>
</dbReference>
<dbReference type="SUPFAM" id="SSF49265">
    <property type="entry name" value="Fibronectin type III"/>
    <property type="match status" value="1"/>
</dbReference>
<dbReference type="InterPro" id="IPR016195">
    <property type="entry name" value="Pol/histidinol_Pase-like"/>
</dbReference>
<dbReference type="GO" id="GO:0009166">
    <property type="term" value="P:nucleotide catabolic process"/>
    <property type="evidence" value="ECO:0007669"/>
    <property type="project" value="InterPro"/>
</dbReference>
<organism evidence="7 8">
    <name type="scientific">Paenibacillus foliorum</name>
    <dbReference type="NCBI Taxonomy" id="2654974"/>
    <lineage>
        <taxon>Bacteria</taxon>
        <taxon>Bacillati</taxon>
        <taxon>Bacillota</taxon>
        <taxon>Bacilli</taxon>
        <taxon>Bacillales</taxon>
        <taxon>Paenibacillaceae</taxon>
        <taxon>Paenibacillus</taxon>
    </lineage>
</organism>
<comment type="caution">
    <text evidence="7">The sequence shown here is derived from an EMBL/GenBank/DDBJ whole genome shotgun (WGS) entry which is preliminary data.</text>
</comment>
<dbReference type="GO" id="GO:0000166">
    <property type="term" value="F:nucleotide binding"/>
    <property type="evidence" value="ECO:0007669"/>
    <property type="project" value="InterPro"/>
</dbReference>
<dbReference type="InterPro" id="IPR036907">
    <property type="entry name" value="5'-Nucleotdase_C_sf"/>
</dbReference>
<dbReference type="SMART" id="SM00481">
    <property type="entry name" value="POLIIIAc"/>
    <property type="match status" value="1"/>
</dbReference>
<dbReference type="InterPro" id="IPR003141">
    <property type="entry name" value="Pol/His_phosphatase_N"/>
</dbReference>
<dbReference type="EMBL" id="WHOD01000013">
    <property type="protein sequence ID" value="NOU92450.1"/>
    <property type="molecule type" value="Genomic_DNA"/>
</dbReference>
<dbReference type="SUPFAM" id="SSF55816">
    <property type="entry name" value="5'-nucleotidase (syn. UDP-sugar hydrolase), C-terminal domain"/>
    <property type="match status" value="1"/>
</dbReference>
<evidence type="ECO:0000313" key="8">
    <source>
        <dbReference type="Proteomes" id="UP000641588"/>
    </source>
</evidence>
<proteinExistence type="predicted"/>
<feature type="signal peptide" evidence="3">
    <location>
        <begin position="1"/>
        <end position="29"/>
    </location>
</feature>
<feature type="domain" description="Fibronectin type-III" evidence="4">
    <location>
        <begin position="2271"/>
        <end position="2363"/>
    </location>
</feature>
<dbReference type="NCBIfam" id="NF038032">
    <property type="entry name" value="CehA_McbA_metalo"/>
    <property type="match status" value="1"/>
</dbReference>
<evidence type="ECO:0000256" key="2">
    <source>
        <dbReference type="SAM" id="MobiDB-lite"/>
    </source>
</evidence>
<dbReference type="RefSeq" id="WP_171650614.1">
    <property type="nucleotide sequence ID" value="NZ_WHOD01000013.1"/>
</dbReference>
<dbReference type="SUPFAM" id="SSF89550">
    <property type="entry name" value="PHP domain-like"/>
    <property type="match status" value="1"/>
</dbReference>
<dbReference type="CDD" id="cd04486">
    <property type="entry name" value="YhcR_OBF_like"/>
    <property type="match status" value="1"/>
</dbReference>
<evidence type="ECO:0000259" key="5">
    <source>
        <dbReference type="PROSITE" id="PS51272"/>
    </source>
</evidence>
<dbReference type="InterPro" id="IPR013783">
    <property type="entry name" value="Ig-like_fold"/>
</dbReference>
<dbReference type="CDD" id="cd00063">
    <property type="entry name" value="FN3"/>
    <property type="match status" value="1"/>
</dbReference>
<dbReference type="Gene3D" id="2.60.40.10">
    <property type="entry name" value="Immunoglobulins"/>
    <property type="match status" value="3"/>
</dbReference>
<dbReference type="Pfam" id="PF00395">
    <property type="entry name" value="SLH"/>
    <property type="match status" value="3"/>
</dbReference>
<evidence type="ECO:0000259" key="6">
    <source>
        <dbReference type="PROSITE" id="PS51841"/>
    </source>
</evidence>
<gene>
    <name evidence="7" type="ORF">GC093_04265</name>
</gene>
<evidence type="ECO:0000256" key="3">
    <source>
        <dbReference type="SAM" id="SignalP"/>
    </source>
</evidence>
<dbReference type="InterPro" id="IPR003961">
    <property type="entry name" value="FN3_dom"/>
</dbReference>
<protein>
    <recommendedName>
        <fullName evidence="9">LTD domain-containing protein</fullName>
    </recommendedName>
</protein>
<accession>A0A972GLX6</accession>
<dbReference type="InterPro" id="IPR006146">
    <property type="entry name" value="5'-Nucleotdase_CS"/>
</dbReference>
<evidence type="ECO:0008006" key="9">
    <source>
        <dbReference type="Google" id="ProtNLM"/>
    </source>
</evidence>
<name>A0A972GLX6_9BACL</name>
<dbReference type="PROSITE" id="PS51272">
    <property type="entry name" value="SLH"/>
    <property type="match status" value="3"/>
</dbReference>
<dbReference type="GO" id="GO:0008253">
    <property type="term" value="F:5'-nucleotidase activity"/>
    <property type="evidence" value="ECO:0007669"/>
    <property type="project" value="TreeGrafter"/>
</dbReference>
<dbReference type="Gene3D" id="3.40.50.880">
    <property type="match status" value="1"/>
</dbReference>
<dbReference type="InterPro" id="IPR029052">
    <property type="entry name" value="Metallo-depent_PP-like"/>
</dbReference>
<dbReference type="PRINTS" id="PR01607">
    <property type="entry name" value="APYRASEFAMLY"/>
</dbReference>
<reference evidence="7" key="1">
    <citation type="submission" date="2019-10" db="EMBL/GenBank/DDBJ databases">
        <title>Description of Paenibacillus glebae sp. nov.</title>
        <authorList>
            <person name="Carlier A."/>
            <person name="Qi S."/>
        </authorList>
    </citation>
    <scope>NUCLEOTIDE SEQUENCE</scope>
    <source>
        <strain evidence="7">LMG 31456</strain>
    </source>
</reference>
<keyword evidence="8" id="KW-1185">Reference proteome</keyword>
<dbReference type="GO" id="GO:0008768">
    <property type="term" value="F:UDP-sugar diphosphatase activity"/>
    <property type="evidence" value="ECO:0007669"/>
    <property type="project" value="TreeGrafter"/>
</dbReference>
<dbReference type="Gene3D" id="3.20.20.140">
    <property type="entry name" value="Metal-dependent hydrolases"/>
    <property type="match status" value="1"/>
</dbReference>
<dbReference type="PANTHER" id="PTHR11575:SF24">
    <property type="entry name" value="5'-NUCLEOTIDASE"/>
    <property type="match status" value="1"/>
</dbReference>
<dbReference type="Pfam" id="PF07705">
    <property type="entry name" value="CARDB"/>
    <property type="match status" value="1"/>
</dbReference>
<dbReference type="Pfam" id="PF02872">
    <property type="entry name" value="5_nucleotid_C"/>
    <property type="match status" value="1"/>
</dbReference>
<evidence type="ECO:0000259" key="4">
    <source>
        <dbReference type="PROSITE" id="PS50853"/>
    </source>
</evidence>
<feature type="domain" description="LTD" evidence="6">
    <location>
        <begin position="26"/>
        <end position="166"/>
    </location>
</feature>
<dbReference type="InterPro" id="IPR011635">
    <property type="entry name" value="CARDB"/>
</dbReference>
<dbReference type="Gene3D" id="3.60.21.10">
    <property type="match status" value="1"/>
</dbReference>
<feature type="chain" id="PRO_5039455869" description="LTD domain-containing protein" evidence="3">
    <location>
        <begin position="30"/>
        <end position="2808"/>
    </location>
</feature>
<dbReference type="SUPFAM" id="SSF56300">
    <property type="entry name" value="Metallo-dependent phosphatases"/>
    <property type="match status" value="1"/>
</dbReference>
<dbReference type="InterPro" id="IPR036116">
    <property type="entry name" value="FN3_sf"/>
</dbReference>